<proteinExistence type="predicted"/>
<dbReference type="OrthoDB" id="1658288at2759"/>
<organism evidence="2 3">
    <name type="scientific">Dactylonectria macrodidyma</name>
    <dbReference type="NCBI Taxonomy" id="307937"/>
    <lineage>
        <taxon>Eukaryota</taxon>
        <taxon>Fungi</taxon>
        <taxon>Dikarya</taxon>
        <taxon>Ascomycota</taxon>
        <taxon>Pezizomycotina</taxon>
        <taxon>Sordariomycetes</taxon>
        <taxon>Hypocreomycetidae</taxon>
        <taxon>Hypocreales</taxon>
        <taxon>Nectriaceae</taxon>
        <taxon>Dactylonectria</taxon>
    </lineage>
</organism>
<evidence type="ECO:0000256" key="1">
    <source>
        <dbReference type="SAM" id="MobiDB-lite"/>
    </source>
</evidence>
<protein>
    <recommendedName>
        <fullName evidence="4">NACHT domain-containing protein</fullName>
    </recommendedName>
</protein>
<evidence type="ECO:0000313" key="2">
    <source>
        <dbReference type="EMBL" id="KAH7128976.1"/>
    </source>
</evidence>
<evidence type="ECO:0000313" key="3">
    <source>
        <dbReference type="Proteomes" id="UP000738349"/>
    </source>
</evidence>
<evidence type="ECO:0008006" key="4">
    <source>
        <dbReference type="Google" id="ProtNLM"/>
    </source>
</evidence>
<dbReference type="AlphaFoldDB" id="A0A9P9E1E9"/>
<keyword evidence="3" id="KW-1185">Reference proteome</keyword>
<dbReference type="PANTHER" id="PTHR10039">
    <property type="entry name" value="AMELOGENIN"/>
    <property type="match status" value="1"/>
</dbReference>
<sequence>MSQGKPADAAQRPTNHTTSQNHLLQLVKSRDLEPPTTFLSDLFPQLPEYVKANYTAVSSAQLELSQPGALLLAATRAESPEIFNLQWELTVGHVLCTPHSGINPGRPGAGLVLKSCSNRAQGQYRSSPRVHRLRAISPISKLLLTEEQQNCHIPRLLEHLTHLKHYASLGIEIERLGKNYQSDIYCVLDGIDESADDWNEIKSGPLDGLIALLQSIPRMRLLLIGRQSSLRMALRRWPLRIELTRDLVQDDLNRFISFELDNCPSITDDAIRNNVRIELESKSTVMFLWIKLIFQELRASFSLSEVTSTLSRLPNELDREYCRLFSALMGRLGGRSNNPSVRTTRARRLLSLIVGASRPLTIEELRLAYASASPSTSPEPCYQENLISEEGIIDGCEDFITTNGNLIISDTRLFESFSFDPLANGRAATAASPIFALTQKNATE</sequence>
<dbReference type="Proteomes" id="UP000738349">
    <property type="component" value="Unassembled WGS sequence"/>
</dbReference>
<gene>
    <name evidence="2" type="ORF">EDB81DRAFT_764127</name>
</gene>
<feature type="region of interest" description="Disordered" evidence="1">
    <location>
        <begin position="1"/>
        <end position="22"/>
    </location>
</feature>
<dbReference type="EMBL" id="JAGMUV010000018">
    <property type="protein sequence ID" value="KAH7128976.1"/>
    <property type="molecule type" value="Genomic_DNA"/>
</dbReference>
<dbReference type="PANTHER" id="PTHR10039:SF14">
    <property type="entry name" value="NACHT DOMAIN-CONTAINING PROTEIN"/>
    <property type="match status" value="1"/>
</dbReference>
<accession>A0A9P9E1E9</accession>
<reference evidence="2" key="1">
    <citation type="journal article" date="2021" name="Nat. Commun.">
        <title>Genetic determinants of endophytism in the Arabidopsis root mycobiome.</title>
        <authorList>
            <person name="Mesny F."/>
            <person name="Miyauchi S."/>
            <person name="Thiergart T."/>
            <person name="Pickel B."/>
            <person name="Atanasova L."/>
            <person name="Karlsson M."/>
            <person name="Huettel B."/>
            <person name="Barry K.W."/>
            <person name="Haridas S."/>
            <person name="Chen C."/>
            <person name="Bauer D."/>
            <person name="Andreopoulos W."/>
            <person name="Pangilinan J."/>
            <person name="LaButti K."/>
            <person name="Riley R."/>
            <person name="Lipzen A."/>
            <person name="Clum A."/>
            <person name="Drula E."/>
            <person name="Henrissat B."/>
            <person name="Kohler A."/>
            <person name="Grigoriev I.V."/>
            <person name="Martin F.M."/>
            <person name="Hacquard S."/>
        </authorList>
    </citation>
    <scope>NUCLEOTIDE SEQUENCE</scope>
    <source>
        <strain evidence="2">MPI-CAGE-AT-0147</strain>
    </source>
</reference>
<feature type="compositionally biased region" description="Polar residues" evidence="1">
    <location>
        <begin position="12"/>
        <end position="22"/>
    </location>
</feature>
<name>A0A9P9E1E9_9HYPO</name>
<comment type="caution">
    <text evidence="2">The sequence shown here is derived from an EMBL/GenBank/DDBJ whole genome shotgun (WGS) entry which is preliminary data.</text>
</comment>